<organism evidence="1 2">
    <name type="scientific">Nepenthes gracilis</name>
    <name type="common">Slender pitcher plant</name>
    <dbReference type="NCBI Taxonomy" id="150966"/>
    <lineage>
        <taxon>Eukaryota</taxon>
        <taxon>Viridiplantae</taxon>
        <taxon>Streptophyta</taxon>
        <taxon>Embryophyta</taxon>
        <taxon>Tracheophyta</taxon>
        <taxon>Spermatophyta</taxon>
        <taxon>Magnoliopsida</taxon>
        <taxon>eudicotyledons</taxon>
        <taxon>Gunneridae</taxon>
        <taxon>Pentapetalae</taxon>
        <taxon>Caryophyllales</taxon>
        <taxon>Nepenthaceae</taxon>
        <taxon>Nepenthes</taxon>
    </lineage>
</organism>
<dbReference type="PANTHER" id="PTHR47337">
    <property type="entry name" value="TETRATRICOPEPTIDE REPEAT (TPR)-LIKE SUPERFAMILY PROTEIN"/>
    <property type="match status" value="1"/>
</dbReference>
<name>A0AAD3XT78_NEPGR</name>
<evidence type="ECO:0000313" key="2">
    <source>
        <dbReference type="Proteomes" id="UP001279734"/>
    </source>
</evidence>
<evidence type="ECO:0000313" key="1">
    <source>
        <dbReference type="EMBL" id="GMH15466.1"/>
    </source>
</evidence>
<dbReference type="EMBL" id="BSYO01000015">
    <property type="protein sequence ID" value="GMH15466.1"/>
    <property type="molecule type" value="Genomic_DNA"/>
</dbReference>
<reference evidence="1" key="1">
    <citation type="submission" date="2023-05" db="EMBL/GenBank/DDBJ databases">
        <title>Nepenthes gracilis genome sequencing.</title>
        <authorList>
            <person name="Fukushima K."/>
        </authorList>
    </citation>
    <scope>NUCLEOTIDE SEQUENCE</scope>
    <source>
        <strain evidence="1">SING2019-196</strain>
    </source>
</reference>
<keyword evidence="2" id="KW-1185">Reference proteome</keyword>
<sequence length="113" mass="12578">MEKLKPIIPEIIKRMIADSTPEDLPSTCSSLHEFFLQLPCFHQMIDDLTNPQFSLCSKNWESALGFKRKGNDCFSAGDYSEASKFYSQFSTVGIEATEIPLTVPAIVETISGP</sequence>
<comment type="caution">
    <text evidence="1">The sequence shown here is derived from an EMBL/GenBank/DDBJ whole genome shotgun (WGS) entry which is preliminary data.</text>
</comment>
<dbReference type="Proteomes" id="UP001279734">
    <property type="component" value="Unassembled WGS sequence"/>
</dbReference>
<dbReference type="AlphaFoldDB" id="A0AAD3XT78"/>
<protein>
    <submittedName>
        <fullName evidence="1">Uncharacterized protein</fullName>
    </submittedName>
</protein>
<proteinExistence type="predicted"/>
<dbReference type="PANTHER" id="PTHR47337:SF1">
    <property type="entry name" value="TETRATRICOPEPTIDE REPEAT (TPR)-LIKE SUPERFAMILY PROTEIN"/>
    <property type="match status" value="1"/>
</dbReference>
<accession>A0AAD3XT78</accession>
<gene>
    <name evidence="1" type="ORF">Nepgr_017307</name>
</gene>